<sequence length="72" mass="7808">SSQMGHGSCSHHCRFSSRLDCFFWNELSGALTFPSSPTTILHSAKLVSYEENCELLKTNPPGGDECTVTVGT</sequence>
<name>A0A0B6Y5D8_9EUPU</name>
<reference evidence="1" key="1">
    <citation type="submission" date="2014-12" db="EMBL/GenBank/DDBJ databases">
        <title>Insight into the proteome of Arion vulgaris.</title>
        <authorList>
            <person name="Aradska J."/>
            <person name="Bulat T."/>
            <person name="Smidak R."/>
            <person name="Sarate P."/>
            <person name="Gangsoo J."/>
            <person name="Sialana F."/>
            <person name="Bilban M."/>
            <person name="Lubec G."/>
        </authorList>
    </citation>
    <scope>NUCLEOTIDE SEQUENCE</scope>
    <source>
        <tissue evidence="1">Skin</tissue>
    </source>
</reference>
<protein>
    <submittedName>
        <fullName evidence="1">Uncharacterized protein</fullName>
    </submittedName>
</protein>
<dbReference type="EMBL" id="HACG01004181">
    <property type="protein sequence ID" value="CEK51046.1"/>
    <property type="molecule type" value="Transcribed_RNA"/>
</dbReference>
<gene>
    <name evidence="1" type="primary">ORF12330</name>
</gene>
<evidence type="ECO:0000313" key="1">
    <source>
        <dbReference type="EMBL" id="CEK51046.1"/>
    </source>
</evidence>
<feature type="non-terminal residue" evidence="1">
    <location>
        <position position="1"/>
    </location>
</feature>
<dbReference type="AlphaFoldDB" id="A0A0B6Y5D8"/>
<organism evidence="1">
    <name type="scientific">Arion vulgaris</name>
    <dbReference type="NCBI Taxonomy" id="1028688"/>
    <lineage>
        <taxon>Eukaryota</taxon>
        <taxon>Metazoa</taxon>
        <taxon>Spiralia</taxon>
        <taxon>Lophotrochozoa</taxon>
        <taxon>Mollusca</taxon>
        <taxon>Gastropoda</taxon>
        <taxon>Heterobranchia</taxon>
        <taxon>Euthyneura</taxon>
        <taxon>Panpulmonata</taxon>
        <taxon>Eupulmonata</taxon>
        <taxon>Stylommatophora</taxon>
        <taxon>Helicina</taxon>
        <taxon>Arionoidea</taxon>
        <taxon>Arionidae</taxon>
        <taxon>Arion</taxon>
    </lineage>
</organism>
<accession>A0A0B6Y5D8</accession>
<proteinExistence type="predicted"/>
<feature type="non-terminal residue" evidence="1">
    <location>
        <position position="72"/>
    </location>
</feature>